<evidence type="ECO:0000256" key="2">
    <source>
        <dbReference type="ARBA" id="ARBA00022801"/>
    </source>
</evidence>
<protein>
    <submittedName>
        <fullName evidence="5">HAD superfamily hydrolase (TIGR01490 family)</fullName>
    </submittedName>
    <submittedName>
        <fullName evidence="4">HAD-IB family hydrolase</fullName>
    </submittedName>
</protein>
<name>A0A2U1AEL2_9BACT</name>
<dbReference type="Proteomes" id="UP000245959">
    <property type="component" value="Unassembled WGS sequence"/>
</dbReference>
<evidence type="ECO:0000313" key="4">
    <source>
        <dbReference type="EMBL" id="NMD85842.1"/>
    </source>
</evidence>
<keyword evidence="6" id="KW-1185">Reference proteome</keyword>
<evidence type="ECO:0000313" key="7">
    <source>
        <dbReference type="Proteomes" id="UP000576225"/>
    </source>
</evidence>
<dbReference type="GO" id="GO:0016787">
    <property type="term" value="F:hydrolase activity"/>
    <property type="evidence" value="ECO:0007669"/>
    <property type="project" value="UniProtKB-KW"/>
</dbReference>
<dbReference type="NCBIfam" id="TIGR01490">
    <property type="entry name" value="HAD-SF-IB-hyp1"/>
    <property type="match status" value="1"/>
</dbReference>
<keyword evidence="1" id="KW-0479">Metal-binding</keyword>
<reference evidence="5 6" key="1">
    <citation type="submission" date="2018-04" db="EMBL/GenBank/DDBJ databases">
        <title>Genomic Encyclopedia of Type Strains, Phase IV (KMG-IV): sequencing the most valuable type-strain genomes for metagenomic binning, comparative biology and taxonomic classification.</title>
        <authorList>
            <person name="Goeker M."/>
        </authorList>
    </citation>
    <scope>NUCLEOTIDE SEQUENCE [LARGE SCALE GENOMIC DNA]</scope>
    <source>
        <strain evidence="5 6">DSM 14823</strain>
    </source>
</reference>
<dbReference type="PANTHER" id="PTHR43344">
    <property type="entry name" value="PHOSPHOSERINE PHOSPHATASE"/>
    <property type="match status" value="1"/>
</dbReference>
<dbReference type="EMBL" id="JABAEW010000006">
    <property type="protein sequence ID" value="NMD85842.1"/>
    <property type="molecule type" value="Genomic_DNA"/>
</dbReference>
<dbReference type="SUPFAM" id="SSF56784">
    <property type="entry name" value="HAD-like"/>
    <property type="match status" value="1"/>
</dbReference>
<evidence type="ECO:0000256" key="3">
    <source>
        <dbReference type="ARBA" id="ARBA00022842"/>
    </source>
</evidence>
<evidence type="ECO:0000256" key="1">
    <source>
        <dbReference type="ARBA" id="ARBA00022723"/>
    </source>
</evidence>
<sequence length="219" mass="24247">MDQPKYYLFDMDHTLIQADCDVTWKYFAVKHKLAPESALAEADRFFEDYNAGCLDVEAFYEFQFREFAGKTIEEMAELSRLHFEEFIKEHIYADAVAAVNSARASGHPVGILSSTNGVLVKPVADFFGISHIYGTTLEVAGGRYTGRITGVYGAGNGKVEIAAGLLKAAGVPFEKLAYYGDSINDRYILAASGFPRAVNPSDSLRHLAAERGWPILMWK</sequence>
<comment type="caution">
    <text evidence="5">The sequence shown here is derived from an EMBL/GenBank/DDBJ whole genome shotgun (WGS) entry which is preliminary data.</text>
</comment>
<accession>A0A2U1AEL2</accession>
<dbReference type="PANTHER" id="PTHR43344:SF13">
    <property type="entry name" value="PHOSPHATASE RV3661-RELATED"/>
    <property type="match status" value="1"/>
</dbReference>
<keyword evidence="2 5" id="KW-0378">Hydrolase</keyword>
<dbReference type="InterPro" id="IPR006385">
    <property type="entry name" value="HAD_hydro_SerB1"/>
</dbReference>
<dbReference type="Pfam" id="PF12710">
    <property type="entry name" value="HAD"/>
    <property type="match status" value="1"/>
</dbReference>
<dbReference type="InterPro" id="IPR050582">
    <property type="entry name" value="HAD-like_SerB"/>
</dbReference>
<dbReference type="Gene3D" id="1.20.1440.100">
    <property type="entry name" value="SG protein - dephosphorylation function"/>
    <property type="match status" value="1"/>
</dbReference>
<evidence type="ECO:0000313" key="5">
    <source>
        <dbReference type="EMBL" id="PVY34767.1"/>
    </source>
</evidence>
<dbReference type="OrthoDB" id="9794212at2"/>
<evidence type="ECO:0000313" key="6">
    <source>
        <dbReference type="Proteomes" id="UP000245959"/>
    </source>
</evidence>
<dbReference type="GeneID" id="78297107"/>
<dbReference type="AlphaFoldDB" id="A0A2U1AEL2"/>
<proteinExistence type="predicted"/>
<dbReference type="Proteomes" id="UP000576225">
    <property type="component" value="Unassembled WGS sequence"/>
</dbReference>
<gene>
    <name evidence="5" type="ORF">C8D82_14711</name>
    <name evidence="4" type="ORF">HF882_04510</name>
</gene>
<keyword evidence="3" id="KW-0460">Magnesium</keyword>
<dbReference type="Gene3D" id="3.40.50.1000">
    <property type="entry name" value="HAD superfamily/HAD-like"/>
    <property type="match status" value="1"/>
</dbReference>
<dbReference type="EMBL" id="QEKH01000047">
    <property type="protein sequence ID" value="PVY34767.1"/>
    <property type="molecule type" value="Genomic_DNA"/>
</dbReference>
<reference evidence="4 7" key="2">
    <citation type="submission" date="2020-04" db="EMBL/GenBank/DDBJ databases">
        <authorList>
            <person name="Hitch T.C.A."/>
            <person name="Wylensek D."/>
            <person name="Clavel T."/>
        </authorList>
    </citation>
    <scope>NUCLEOTIDE SEQUENCE [LARGE SCALE GENOMIC DNA]</scope>
    <source>
        <strain evidence="4 7">COR2-253-APC-1A</strain>
    </source>
</reference>
<dbReference type="GO" id="GO:0046872">
    <property type="term" value="F:metal ion binding"/>
    <property type="evidence" value="ECO:0007669"/>
    <property type="project" value="UniProtKB-KW"/>
</dbReference>
<dbReference type="InterPro" id="IPR036412">
    <property type="entry name" value="HAD-like_sf"/>
</dbReference>
<dbReference type="RefSeq" id="WP_116885844.1">
    <property type="nucleotide sequence ID" value="NZ_CABMMC010000004.1"/>
</dbReference>
<dbReference type="InterPro" id="IPR023214">
    <property type="entry name" value="HAD_sf"/>
</dbReference>
<dbReference type="NCBIfam" id="TIGR01488">
    <property type="entry name" value="HAD-SF-IB"/>
    <property type="match status" value="1"/>
</dbReference>
<organism evidence="5 6">
    <name type="scientific">Victivallis vadensis</name>
    <dbReference type="NCBI Taxonomy" id="172901"/>
    <lineage>
        <taxon>Bacteria</taxon>
        <taxon>Pseudomonadati</taxon>
        <taxon>Lentisphaerota</taxon>
        <taxon>Lentisphaeria</taxon>
        <taxon>Victivallales</taxon>
        <taxon>Victivallaceae</taxon>
        <taxon>Victivallis</taxon>
    </lineage>
</organism>